<evidence type="ECO:0000256" key="1">
    <source>
        <dbReference type="SAM" id="MobiDB-lite"/>
    </source>
</evidence>
<dbReference type="RefSeq" id="WP_128351053.1">
    <property type="nucleotide sequence ID" value="NZ_RSFE01000001.1"/>
</dbReference>
<protein>
    <submittedName>
        <fullName evidence="3">Methylamine utilization protein</fullName>
    </submittedName>
</protein>
<accession>A0A443Z750</accession>
<dbReference type="Proteomes" id="UP000288789">
    <property type="component" value="Unassembled WGS sequence"/>
</dbReference>
<proteinExistence type="predicted"/>
<comment type="caution">
    <text evidence="3">The sequence shown here is derived from an EMBL/GenBank/DDBJ whole genome shotgun (WGS) entry which is preliminary data.</text>
</comment>
<dbReference type="SUPFAM" id="SSF49503">
    <property type="entry name" value="Cupredoxins"/>
    <property type="match status" value="1"/>
</dbReference>
<feature type="signal peptide" evidence="2">
    <location>
        <begin position="1"/>
        <end position="30"/>
    </location>
</feature>
<evidence type="ECO:0000313" key="3">
    <source>
        <dbReference type="EMBL" id="RWU12725.1"/>
    </source>
</evidence>
<evidence type="ECO:0000256" key="2">
    <source>
        <dbReference type="SAM" id="SignalP"/>
    </source>
</evidence>
<reference evidence="3 4" key="1">
    <citation type="submission" date="2018-12" db="EMBL/GenBank/DDBJ databases">
        <authorList>
            <person name="Li A."/>
            <person name="Zhang M."/>
            <person name="Zhu H."/>
        </authorList>
    </citation>
    <scope>NUCLEOTIDE SEQUENCE [LARGE SCALE GENOMIC DNA]</scope>
    <source>
        <strain evidence="3 4">R04H25</strain>
    </source>
</reference>
<feature type="chain" id="PRO_5019003380" evidence="2">
    <location>
        <begin position="31"/>
        <end position="226"/>
    </location>
</feature>
<dbReference type="AlphaFoldDB" id="A0A443Z750"/>
<sequence>MTKFQIPAVFFTAFIAAFAVLCSPTSAAQAQVSLTVTVLDANGKPLPHAIVSVADATNENSIVTDAVMDQVDKLFSPFVLNVSQGSSVSFPNSDNIRHQVYSFSPTKPFELPLYSNQQAPELRFDEPGIVVLGCNIHDHMKAYIYVSPHGYSVQTNAAGQAELPNGVSQFHVWYPGLTDTITDELVVEVVNAETNLTVNLPVLPQAQNPPPPSALQQRFNRRKNNN</sequence>
<dbReference type="InterPro" id="IPR008972">
    <property type="entry name" value="Cupredoxin"/>
</dbReference>
<keyword evidence="2" id="KW-0732">Signal</keyword>
<organism evidence="3 4">
    <name type="scientific">Pseudidiomarina gelatinasegens</name>
    <dbReference type="NCBI Taxonomy" id="2487740"/>
    <lineage>
        <taxon>Bacteria</taxon>
        <taxon>Pseudomonadati</taxon>
        <taxon>Pseudomonadota</taxon>
        <taxon>Gammaproteobacteria</taxon>
        <taxon>Alteromonadales</taxon>
        <taxon>Idiomarinaceae</taxon>
        <taxon>Pseudidiomarina</taxon>
    </lineage>
</organism>
<dbReference type="OrthoDB" id="9772097at2"/>
<evidence type="ECO:0000313" key="4">
    <source>
        <dbReference type="Proteomes" id="UP000288789"/>
    </source>
</evidence>
<keyword evidence="4" id="KW-1185">Reference proteome</keyword>
<dbReference type="EMBL" id="RSFE01000001">
    <property type="protein sequence ID" value="RWU12725.1"/>
    <property type="molecule type" value="Genomic_DNA"/>
</dbReference>
<dbReference type="Gene3D" id="2.60.40.420">
    <property type="entry name" value="Cupredoxins - blue copper proteins"/>
    <property type="match status" value="1"/>
</dbReference>
<feature type="region of interest" description="Disordered" evidence="1">
    <location>
        <begin position="202"/>
        <end position="226"/>
    </location>
</feature>
<gene>
    <name evidence="3" type="ORF">EGC76_00405</name>
</gene>
<name>A0A443Z750_9GAMM</name>